<keyword evidence="2" id="KW-1185">Reference proteome</keyword>
<dbReference type="AlphaFoldDB" id="C0CKC8"/>
<dbReference type="Proteomes" id="UP000003100">
    <property type="component" value="Unassembled WGS sequence"/>
</dbReference>
<proteinExistence type="predicted"/>
<name>C0CKC8_BLAHS</name>
<dbReference type="PATRIC" id="fig|476272.21.peg.2646"/>
<dbReference type="EMBL" id="ACBZ01000063">
    <property type="protein sequence ID" value="EEG49794.1"/>
    <property type="molecule type" value="Genomic_DNA"/>
</dbReference>
<sequence length="41" mass="4452">MRQKKDGDVLSASVGRCELRSVSRVIWTAEGGTKYADGRAP</sequence>
<evidence type="ECO:0000313" key="1">
    <source>
        <dbReference type="EMBL" id="EEG49794.1"/>
    </source>
</evidence>
<organism evidence="1 2">
    <name type="scientific">Blautia hydrogenotrophica (strain DSM 10507 / JCM 14656 / S5a33)</name>
    <name type="common">Ruminococcus hydrogenotrophicus</name>
    <dbReference type="NCBI Taxonomy" id="476272"/>
    <lineage>
        <taxon>Bacteria</taxon>
        <taxon>Bacillati</taxon>
        <taxon>Bacillota</taxon>
        <taxon>Clostridia</taxon>
        <taxon>Lachnospirales</taxon>
        <taxon>Lachnospiraceae</taxon>
        <taxon>Blautia</taxon>
    </lineage>
</organism>
<accession>C0CKC8</accession>
<protein>
    <submittedName>
        <fullName evidence="1">Uncharacterized protein</fullName>
    </submittedName>
</protein>
<evidence type="ECO:0000313" key="2">
    <source>
        <dbReference type="Proteomes" id="UP000003100"/>
    </source>
</evidence>
<reference evidence="1 2" key="2">
    <citation type="submission" date="2009-02" db="EMBL/GenBank/DDBJ databases">
        <title>Draft genome sequence of Blautia hydrogenotrophica DSM 10507 (Ruminococcus hydrogenotrophicus DSM 10507).</title>
        <authorList>
            <person name="Sudarsanam P."/>
            <person name="Ley R."/>
            <person name="Guruge J."/>
            <person name="Turnbaugh P.J."/>
            <person name="Mahowald M."/>
            <person name="Liep D."/>
            <person name="Gordon J."/>
        </authorList>
    </citation>
    <scope>NUCLEOTIDE SEQUENCE [LARGE SCALE GENOMIC DNA]</scope>
    <source>
        <strain evidence="2">DSM 10507 / JCM 14656 / S5a33</strain>
    </source>
</reference>
<comment type="caution">
    <text evidence="1">The sequence shown here is derived from an EMBL/GenBank/DDBJ whole genome shotgun (WGS) entry which is preliminary data.</text>
</comment>
<dbReference type="HOGENOM" id="CLU_3266459_0_0_9"/>
<reference evidence="1 2" key="1">
    <citation type="submission" date="2009-01" db="EMBL/GenBank/DDBJ databases">
        <authorList>
            <person name="Fulton L."/>
            <person name="Clifton S."/>
            <person name="Fulton B."/>
            <person name="Xu J."/>
            <person name="Minx P."/>
            <person name="Pepin K.H."/>
            <person name="Johnson M."/>
            <person name="Bhonagiri V."/>
            <person name="Nash W.E."/>
            <person name="Mardis E.R."/>
            <person name="Wilson R.K."/>
        </authorList>
    </citation>
    <scope>NUCLEOTIDE SEQUENCE [LARGE SCALE GENOMIC DNA]</scope>
    <source>
        <strain evidence="2">DSM 10507 / JCM 14656 / S5a33</strain>
    </source>
</reference>
<gene>
    <name evidence="1" type="ORF">RUMHYD_01298</name>
</gene>